<dbReference type="AlphaFoldDB" id="A0A1I1B609"/>
<reference evidence="5" key="1">
    <citation type="submission" date="2016-10" db="EMBL/GenBank/DDBJ databases">
        <authorList>
            <person name="Varghese N."/>
            <person name="Submissions S."/>
        </authorList>
    </citation>
    <scope>NUCLEOTIDE SEQUENCE [LARGE SCALE GENOMIC DNA]</scope>
    <source>
        <strain evidence="5">CGMCC 4.3568</strain>
    </source>
</reference>
<evidence type="ECO:0000313" key="4">
    <source>
        <dbReference type="EMBL" id="SFB43973.1"/>
    </source>
</evidence>
<dbReference type="PROSITE" id="PS50977">
    <property type="entry name" value="HTH_TETR_2"/>
    <property type="match status" value="1"/>
</dbReference>
<evidence type="ECO:0000256" key="2">
    <source>
        <dbReference type="PROSITE-ProRule" id="PRU00335"/>
    </source>
</evidence>
<dbReference type="Gene3D" id="1.10.357.10">
    <property type="entry name" value="Tetracycline Repressor, domain 2"/>
    <property type="match status" value="1"/>
</dbReference>
<evidence type="ECO:0000256" key="1">
    <source>
        <dbReference type="ARBA" id="ARBA00023125"/>
    </source>
</evidence>
<evidence type="ECO:0000313" key="5">
    <source>
        <dbReference type="Proteomes" id="UP000243799"/>
    </source>
</evidence>
<protein>
    <submittedName>
        <fullName evidence="4">Transcriptional regulator, TetR family</fullName>
    </submittedName>
</protein>
<keyword evidence="5" id="KW-1185">Reference proteome</keyword>
<dbReference type="InterPro" id="IPR001647">
    <property type="entry name" value="HTH_TetR"/>
</dbReference>
<gene>
    <name evidence="4" type="ORF">SAMN05216266_111153</name>
</gene>
<keyword evidence="1 2" id="KW-0238">DNA-binding</keyword>
<dbReference type="GO" id="GO:0003677">
    <property type="term" value="F:DNA binding"/>
    <property type="evidence" value="ECO:0007669"/>
    <property type="project" value="UniProtKB-UniRule"/>
</dbReference>
<proteinExistence type="predicted"/>
<dbReference type="Proteomes" id="UP000243799">
    <property type="component" value="Unassembled WGS sequence"/>
</dbReference>
<organism evidence="4 5">
    <name type="scientific">Amycolatopsis marina</name>
    <dbReference type="NCBI Taxonomy" id="490629"/>
    <lineage>
        <taxon>Bacteria</taxon>
        <taxon>Bacillati</taxon>
        <taxon>Actinomycetota</taxon>
        <taxon>Actinomycetes</taxon>
        <taxon>Pseudonocardiales</taxon>
        <taxon>Pseudonocardiaceae</taxon>
        <taxon>Amycolatopsis</taxon>
    </lineage>
</organism>
<dbReference type="SUPFAM" id="SSF46689">
    <property type="entry name" value="Homeodomain-like"/>
    <property type="match status" value="1"/>
</dbReference>
<dbReference type="STRING" id="490629.SAMN05216266_111153"/>
<dbReference type="InterPro" id="IPR009057">
    <property type="entry name" value="Homeodomain-like_sf"/>
</dbReference>
<accession>A0A1I1B609</accession>
<sequence length="174" mass="19058">MEVIAEFGVAGTTHRAVTERAGVPLATVSYYFSSIGELIEEALRRFAEQRAESLAPPRRPEGAEEPTPAAVAAWATDRFMDVPEATRLAWFEMVISSVRHPELAEPKHVALGSYERAAQAAISALGEPEDTDRARAFMALALGFSLLRLADPRESDAANLRDSLQHLFHGRQDS</sequence>
<feature type="DNA-binding region" description="H-T-H motif" evidence="2">
    <location>
        <begin position="13"/>
        <end position="32"/>
    </location>
</feature>
<feature type="domain" description="HTH tetR-type" evidence="3">
    <location>
        <begin position="1"/>
        <end position="50"/>
    </location>
</feature>
<dbReference type="EMBL" id="FOKG01000011">
    <property type="protein sequence ID" value="SFB43973.1"/>
    <property type="molecule type" value="Genomic_DNA"/>
</dbReference>
<name>A0A1I1B609_9PSEU</name>
<dbReference type="InterPro" id="IPR041583">
    <property type="entry name" value="TetR_C_31"/>
</dbReference>
<evidence type="ECO:0000259" key="3">
    <source>
        <dbReference type="PROSITE" id="PS50977"/>
    </source>
</evidence>
<dbReference type="Pfam" id="PF17940">
    <property type="entry name" value="TetR_C_31"/>
    <property type="match status" value="1"/>
</dbReference>
<dbReference type="Pfam" id="PF00440">
    <property type="entry name" value="TetR_N"/>
    <property type="match status" value="1"/>
</dbReference>